<keyword evidence="3" id="KW-0813">Transport</keyword>
<dbReference type="InterPro" id="IPR036465">
    <property type="entry name" value="vWFA_dom_sf"/>
</dbReference>
<dbReference type="InterPro" id="IPR002523">
    <property type="entry name" value="MgTranspt_CorA/ZnTranspt_ZntB"/>
</dbReference>
<dbReference type="SUPFAM" id="SSF143865">
    <property type="entry name" value="CorA soluble domain-like"/>
    <property type="match status" value="1"/>
</dbReference>
<dbReference type="AlphaFoldDB" id="A0A814X2R6"/>
<comment type="similarity">
    <text evidence="2">Belongs to the CorA metal ion transporter (MIT) (TC 1.A.35) family.</text>
</comment>
<evidence type="ECO:0000256" key="5">
    <source>
        <dbReference type="ARBA" id="ARBA00022692"/>
    </source>
</evidence>
<dbReference type="Gene3D" id="3.40.50.410">
    <property type="entry name" value="von Willebrand factor, type A domain"/>
    <property type="match status" value="1"/>
</dbReference>
<dbReference type="NCBIfam" id="TIGR00383">
    <property type="entry name" value="corA"/>
    <property type="match status" value="1"/>
</dbReference>
<dbReference type="GO" id="GO:0000287">
    <property type="term" value="F:magnesium ion binding"/>
    <property type="evidence" value="ECO:0007669"/>
    <property type="project" value="TreeGrafter"/>
</dbReference>
<evidence type="ECO:0000256" key="9">
    <source>
        <dbReference type="ARBA" id="ARBA00023136"/>
    </source>
</evidence>
<dbReference type="SUPFAM" id="SSF53300">
    <property type="entry name" value="vWA-like"/>
    <property type="match status" value="1"/>
</dbReference>
<evidence type="ECO:0000256" key="1">
    <source>
        <dbReference type="ARBA" id="ARBA00004651"/>
    </source>
</evidence>
<sequence>MTKIFSSRTANLMPFRRTKPGIGAENRSAIGRATVDNRRLTQFGFGGTSSHTLVHFSDPSSPVTLNVFTYDDDGFTENTYKKVDDIPNALIASPTHMTWIDVDGVHYQDVVTQLADRFDIHSLVQTDIKTTEQRTKLDVLDDALFLICKLIYRDVAHSGHTVIEQMSFYLKTNILITFQETPKDLFDSIKNRIRQGKGRIRKSKIDYLFYSLVDVIVDHYMDVLDTMGTKVEAIDNQLMKTLKRDTLENIYDMKRNMLYLRSIISPLKEILIKLQKEEETQIMQESTNIYLKDLFDHIIQVNDSIDTYREMLASFIDFYMMLNSNAMNEVVKTLTIISTIFIPLTFISGVYGMNFENMPELTYKYAYYIVLAVMAILAIFMLSCFKPCEQSIHSSVYLKHIINMAYYNESDIVEIRCTPDNPYALSGILNTKKVRFDIETKSKSEKNKRTPLNIVLILDRSGSMQSDNKFIFAKKAVISVLSLLHDDDVVHLVAYDSDISIVFENARASTRQHLYPVVENLTTAGSTNMSGAIEAGANLLNKYVYEGFSRRMFLFSDGQANVGMKTRAELTGLVAGFNNNGIITDSFGIGADFDAEIMKGIADAGGSRFFFLESAQVIEPLVTKAIISVFGVCGSQTRLIVRGKNGAIVTKIWGHNDLAAGASLGDLHANNLRSVLCEFTIGGSGNTDGQEVETLAYELRFMQPNDPNGEPTVIKNVLSLKFVEDESLIMEVDPRVKTMFATQTAADMDTKIAQLVKDGKRKEATELVKEQLKILKDVEQFDDQRGMIALLIRLAENMSNKLQDEDVDDNLAYQGYAHQSYLKRQCSVECLALYDD</sequence>
<dbReference type="InterPro" id="IPR045861">
    <property type="entry name" value="CorA_cytoplasmic_dom"/>
</dbReference>
<dbReference type="OrthoDB" id="299997at2759"/>
<proteinExistence type="inferred from homology"/>
<dbReference type="FunFam" id="1.20.58.340:FF:000004">
    <property type="entry name" value="Magnesium transport protein CorA"/>
    <property type="match status" value="1"/>
</dbReference>
<dbReference type="PROSITE" id="PS50234">
    <property type="entry name" value="VWFA"/>
    <property type="match status" value="1"/>
</dbReference>
<evidence type="ECO:0000256" key="2">
    <source>
        <dbReference type="ARBA" id="ARBA00009765"/>
    </source>
</evidence>
<dbReference type="GO" id="GO:0005886">
    <property type="term" value="C:plasma membrane"/>
    <property type="evidence" value="ECO:0007669"/>
    <property type="project" value="UniProtKB-SubCell"/>
</dbReference>
<gene>
    <name evidence="14" type="ORF">QVE165_LOCUS26435</name>
</gene>
<dbReference type="SMART" id="SM00327">
    <property type="entry name" value="VWA"/>
    <property type="match status" value="1"/>
</dbReference>
<reference evidence="14" key="1">
    <citation type="submission" date="2021-02" db="EMBL/GenBank/DDBJ databases">
        <authorList>
            <person name="Nowell W R."/>
        </authorList>
    </citation>
    <scope>NUCLEOTIDE SEQUENCE</scope>
</reference>
<dbReference type="GO" id="GO:0015087">
    <property type="term" value="F:cobalt ion transmembrane transporter activity"/>
    <property type="evidence" value="ECO:0007669"/>
    <property type="project" value="InterPro"/>
</dbReference>
<dbReference type="Gene3D" id="1.20.58.340">
    <property type="entry name" value="Magnesium transport protein CorA, transmembrane region"/>
    <property type="match status" value="2"/>
</dbReference>
<organism evidence="14 15">
    <name type="scientific">Adineta steineri</name>
    <dbReference type="NCBI Taxonomy" id="433720"/>
    <lineage>
        <taxon>Eukaryota</taxon>
        <taxon>Metazoa</taxon>
        <taxon>Spiralia</taxon>
        <taxon>Gnathifera</taxon>
        <taxon>Rotifera</taxon>
        <taxon>Eurotatoria</taxon>
        <taxon>Bdelloidea</taxon>
        <taxon>Adinetida</taxon>
        <taxon>Adinetidae</taxon>
        <taxon>Adineta</taxon>
    </lineage>
</organism>
<dbReference type="Gene3D" id="3.30.460.20">
    <property type="entry name" value="CorA soluble domain-like"/>
    <property type="match status" value="1"/>
</dbReference>
<dbReference type="PANTHER" id="PTHR46494">
    <property type="entry name" value="CORA FAMILY METAL ION TRANSPORTER (EUROFUNG)"/>
    <property type="match status" value="1"/>
</dbReference>
<dbReference type="EMBL" id="CAJNOM010000196">
    <property type="protein sequence ID" value="CAF1212311.1"/>
    <property type="molecule type" value="Genomic_DNA"/>
</dbReference>
<evidence type="ECO:0000256" key="8">
    <source>
        <dbReference type="ARBA" id="ARBA00023065"/>
    </source>
</evidence>
<evidence type="ECO:0000256" key="12">
    <source>
        <dbReference type="SAM" id="Phobius"/>
    </source>
</evidence>
<evidence type="ECO:0000259" key="13">
    <source>
        <dbReference type="PROSITE" id="PS50234"/>
    </source>
</evidence>
<evidence type="ECO:0000256" key="10">
    <source>
        <dbReference type="ARBA" id="ARBA00034269"/>
    </source>
</evidence>
<evidence type="ECO:0000256" key="4">
    <source>
        <dbReference type="ARBA" id="ARBA00022475"/>
    </source>
</evidence>
<feature type="transmembrane region" description="Helical" evidence="12">
    <location>
        <begin position="365"/>
        <end position="385"/>
    </location>
</feature>
<feature type="transmembrane region" description="Helical" evidence="12">
    <location>
        <begin position="330"/>
        <end position="353"/>
    </location>
</feature>
<keyword evidence="15" id="KW-1185">Reference proteome</keyword>
<dbReference type="Pfam" id="PF01544">
    <property type="entry name" value="CorA"/>
    <property type="match status" value="1"/>
</dbReference>
<accession>A0A814X2R6</accession>
<protein>
    <recommendedName>
        <fullName evidence="13">VWFA domain-containing protein</fullName>
    </recommendedName>
</protein>
<dbReference type="InterPro" id="IPR002035">
    <property type="entry name" value="VWF_A"/>
</dbReference>
<keyword evidence="4" id="KW-1003">Cell membrane</keyword>
<dbReference type="Pfam" id="PF00092">
    <property type="entry name" value="VWA"/>
    <property type="match status" value="1"/>
</dbReference>
<evidence type="ECO:0000256" key="6">
    <source>
        <dbReference type="ARBA" id="ARBA00022842"/>
    </source>
</evidence>
<dbReference type="CDD" id="cd12828">
    <property type="entry name" value="TmCorA-like_1"/>
    <property type="match status" value="1"/>
</dbReference>
<keyword evidence="8" id="KW-0406">Ion transport</keyword>
<dbReference type="GO" id="GO:0015095">
    <property type="term" value="F:magnesium ion transmembrane transporter activity"/>
    <property type="evidence" value="ECO:0007669"/>
    <property type="project" value="InterPro"/>
</dbReference>
<keyword evidence="5 12" id="KW-0812">Transmembrane</keyword>
<comment type="function">
    <text evidence="11">Mediates influx of magnesium ions. Alternates between open and closed states. Activated by low cytoplasmic Mg(2+) levels. Inactive when cytoplasmic Mg(2+) levels are high.</text>
</comment>
<keyword evidence="9 12" id="KW-0472">Membrane</keyword>
<comment type="catalytic activity">
    <reaction evidence="10">
        <text>Mg(2+)(in) = Mg(2+)(out)</text>
        <dbReference type="Rhea" id="RHEA:29827"/>
        <dbReference type="ChEBI" id="CHEBI:18420"/>
    </reaction>
</comment>
<evidence type="ECO:0000256" key="7">
    <source>
        <dbReference type="ARBA" id="ARBA00022989"/>
    </source>
</evidence>
<feature type="domain" description="VWFA" evidence="13">
    <location>
        <begin position="453"/>
        <end position="626"/>
    </location>
</feature>
<name>A0A814X2R6_9BILA</name>
<comment type="subcellular location">
    <subcellularLocation>
        <location evidence="1">Cell membrane</location>
        <topology evidence="1">Multi-pass membrane protein</topology>
    </subcellularLocation>
</comment>
<evidence type="ECO:0000313" key="15">
    <source>
        <dbReference type="Proteomes" id="UP000663832"/>
    </source>
</evidence>
<evidence type="ECO:0000256" key="3">
    <source>
        <dbReference type="ARBA" id="ARBA00022448"/>
    </source>
</evidence>
<keyword evidence="6" id="KW-0460">Magnesium</keyword>
<dbReference type="Proteomes" id="UP000663832">
    <property type="component" value="Unassembled WGS sequence"/>
</dbReference>
<evidence type="ECO:0000256" key="11">
    <source>
        <dbReference type="ARBA" id="ARBA00045497"/>
    </source>
</evidence>
<dbReference type="GO" id="GO:0050897">
    <property type="term" value="F:cobalt ion binding"/>
    <property type="evidence" value="ECO:0007669"/>
    <property type="project" value="TreeGrafter"/>
</dbReference>
<dbReference type="SUPFAM" id="SSF144083">
    <property type="entry name" value="Magnesium transport protein CorA, transmembrane region"/>
    <property type="match status" value="1"/>
</dbReference>
<dbReference type="InterPro" id="IPR045863">
    <property type="entry name" value="CorA_TM1_TM2"/>
</dbReference>
<dbReference type="PANTHER" id="PTHR46494:SF1">
    <property type="entry name" value="CORA FAMILY METAL ION TRANSPORTER (EUROFUNG)"/>
    <property type="match status" value="1"/>
</dbReference>
<keyword evidence="7 12" id="KW-1133">Transmembrane helix</keyword>
<dbReference type="InterPro" id="IPR004488">
    <property type="entry name" value="Mg/Co-transport_prot_CorA"/>
</dbReference>
<evidence type="ECO:0000313" key="14">
    <source>
        <dbReference type="EMBL" id="CAF1212311.1"/>
    </source>
</evidence>
<comment type="caution">
    <text evidence="14">The sequence shown here is derived from an EMBL/GenBank/DDBJ whole genome shotgun (WGS) entry which is preliminary data.</text>
</comment>